<protein>
    <submittedName>
        <fullName evidence="3">Uncharacterized protein</fullName>
    </submittedName>
</protein>
<feature type="compositionally biased region" description="Low complexity" evidence="1">
    <location>
        <begin position="381"/>
        <end position="394"/>
    </location>
</feature>
<name>A0A915PXD4_9BILA</name>
<evidence type="ECO:0000313" key="2">
    <source>
        <dbReference type="Proteomes" id="UP000887581"/>
    </source>
</evidence>
<reference evidence="3" key="1">
    <citation type="submission" date="2022-11" db="UniProtKB">
        <authorList>
            <consortium name="WormBaseParasite"/>
        </authorList>
    </citation>
    <scope>IDENTIFICATION</scope>
</reference>
<evidence type="ECO:0000256" key="1">
    <source>
        <dbReference type="SAM" id="MobiDB-lite"/>
    </source>
</evidence>
<dbReference type="WBParaSite" id="sdigi.contig538.g8894.t1">
    <property type="protein sequence ID" value="sdigi.contig538.g8894.t1"/>
    <property type="gene ID" value="sdigi.contig538.g8894"/>
</dbReference>
<evidence type="ECO:0000313" key="3">
    <source>
        <dbReference type="WBParaSite" id="sdigi.contig538.g8894.t1"/>
    </source>
</evidence>
<feature type="region of interest" description="Disordered" evidence="1">
    <location>
        <begin position="427"/>
        <end position="464"/>
    </location>
</feature>
<accession>A0A915PXD4</accession>
<proteinExistence type="predicted"/>
<feature type="compositionally biased region" description="Low complexity" evidence="1">
    <location>
        <begin position="298"/>
        <end position="311"/>
    </location>
</feature>
<keyword evidence="2" id="KW-1185">Reference proteome</keyword>
<dbReference type="Proteomes" id="UP000887581">
    <property type="component" value="Unplaced"/>
</dbReference>
<feature type="compositionally biased region" description="Basic and acidic residues" evidence="1">
    <location>
        <begin position="253"/>
        <end position="278"/>
    </location>
</feature>
<sequence length="464" mass="50100">MERSREGSGDRVLRGTFAFGSSTPRVLSHLSSTARDFGDVRINSQVGRRSYTTPTFPSTRSKTVPAPMNVQAKRAGGTTQKLSGIGEKKVISTSTCRIIPQGRDKSMDFVKEKIEVQNNKGKSMRKTVAKETQLKAGNTDGSKTLAGKEIGFSKKFEEPSPVSATFKSEIEKALVLNEQKPVVTGISSTHEVADEAKAVSVESTTTDNIVVKEATENNSPAKASGVDGSVEGKTVQNSEGRGADANIHTGSFGKDDVFGERPETTNSEHADGTKRKFSTDLGCEGQESFPCIAPSDIPDTSPTVPSSRPSSQEQSAVAGAPENPLEKFGSCSDGGEMKDVQRCSRNSEDDAKDQETALGNLNDEEVDSASDRNRLSQTRGLISGSLDQSQGSDSTAVRLYAHQTEVENHNYDYEYYPETLMPQESMCTNAEKSGSREFGRESFSYEGETRKSDYPAESVSRLQS</sequence>
<organism evidence="2 3">
    <name type="scientific">Setaria digitata</name>
    <dbReference type="NCBI Taxonomy" id="48799"/>
    <lineage>
        <taxon>Eukaryota</taxon>
        <taxon>Metazoa</taxon>
        <taxon>Ecdysozoa</taxon>
        <taxon>Nematoda</taxon>
        <taxon>Chromadorea</taxon>
        <taxon>Rhabditida</taxon>
        <taxon>Spirurina</taxon>
        <taxon>Spiruromorpha</taxon>
        <taxon>Filarioidea</taxon>
        <taxon>Setariidae</taxon>
        <taxon>Setaria</taxon>
    </lineage>
</organism>
<feature type="compositionally biased region" description="Basic and acidic residues" evidence="1">
    <location>
        <begin position="335"/>
        <end position="355"/>
    </location>
</feature>
<dbReference type="AlphaFoldDB" id="A0A915PXD4"/>
<feature type="region of interest" description="Disordered" evidence="1">
    <location>
        <begin position="218"/>
        <end position="395"/>
    </location>
</feature>